<dbReference type="GO" id="GO:0004519">
    <property type="term" value="F:endonuclease activity"/>
    <property type="evidence" value="ECO:0007669"/>
    <property type="project" value="InterPro"/>
</dbReference>
<reference evidence="4 5" key="1">
    <citation type="submission" date="2020-02" db="EMBL/GenBank/DDBJ databases">
        <title>Genome sequencing for Kineobactrum sp. M2.</title>
        <authorList>
            <person name="Park S.-J."/>
        </authorList>
    </citation>
    <scope>NUCLEOTIDE SEQUENCE [LARGE SCALE GENOMIC DNA]</scope>
    <source>
        <strain evidence="4 5">M2</strain>
    </source>
</reference>
<evidence type="ECO:0000259" key="3">
    <source>
        <dbReference type="SMART" id="SM00507"/>
    </source>
</evidence>
<dbReference type="GO" id="GO:0003676">
    <property type="term" value="F:nucleic acid binding"/>
    <property type="evidence" value="ECO:0007669"/>
    <property type="project" value="InterPro"/>
</dbReference>
<dbReference type="GO" id="GO:0008270">
    <property type="term" value="F:zinc ion binding"/>
    <property type="evidence" value="ECO:0007669"/>
    <property type="project" value="InterPro"/>
</dbReference>
<name>A0A6C0U3G6_9GAMM</name>
<dbReference type="CDD" id="cd00085">
    <property type="entry name" value="HNHc"/>
    <property type="match status" value="1"/>
</dbReference>
<gene>
    <name evidence="4" type="ORF">G3T16_16220</name>
</gene>
<dbReference type="Proteomes" id="UP000477680">
    <property type="component" value="Chromosome"/>
</dbReference>
<evidence type="ECO:0000256" key="2">
    <source>
        <dbReference type="SAM" id="MobiDB-lite"/>
    </source>
</evidence>
<dbReference type="KEGG" id="kim:G3T16_16220"/>
<dbReference type="Pfam" id="PF02720">
    <property type="entry name" value="DUF222"/>
    <property type="match status" value="1"/>
</dbReference>
<proteinExistence type="inferred from homology"/>
<feature type="region of interest" description="Disordered" evidence="2">
    <location>
        <begin position="195"/>
        <end position="221"/>
    </location>
</feature>
<feature type="compositionally biased region" description="Polar residues" evidence="2">
    <location>
        <begin position="206"/>
        <end position="215"/>
    </location>
</feature>
<evidence type="ECO:0000256" key="1">
    <source>
        <dbReference type="ARBA" id="ARBA00023450"/>
    </source>
</evidence>
<keyword evidence="5" id="KW-1185">Reference proteome</keyword>
<dbReference type="InterPro" id="IPR003870">
    <property type="entry name" value="DUF222"/>
</dbReference>
<accession>A0A6C0U3G6</accession>
<sequence length="484" mass="53835">MTNLAFPPIPTHFNTDHIANEITMLAGQINAATHRLLKLIGRFDQCKGWSGGGTVRSCAHWLNWKCGIDLGAAREKVRVANCLESLPQIDAAFASGEISYSKVRAMTRVATPENEDYLLQIAQYGTASHVEKVVGKYKQVTRKDDAVEELEQEAARKLVYFRDEDGMWVVHAKLPAEAGALLVKAIEAIVAPTQAEKQTQIREQRQAQSQDNLSAETREPPFEAQESCQFQELLEHTRADALIAISEHFLATCKRNEGLAALKGSERCQVMLHVDIETLRRQQHATDCEHSHCNLDDKHWIAPHTARRLSCDATLVTVLEDKDGNVLNIGRRSRTVPPALNRALKIRDKTCRFPGCCESRYVDVHHIQHWADGGETSLDNLMVLCRYHHRQLHRGAFSVSAESSPSGRQLIFKNSAGHTLETNLAPQFPGVSAETSSAALRTMAPNVNAKTAVTRWTGENCDYGMAIDALLRRDQPGFRALSPP</sequence>
<dbReference type="Pfam" id="PF01844">
    <property type="entry name" value="HNH"/>
    <property type="match status" value="1"/>
</dbReference>
<dbReference type="InterPro" id="IPR002711">
    <property type="entry name" value="HNH"/>
</dbReference>
<dbReference type="RefSeq" id="WP_163496144.1">
    <property type="nucleotide sequence ID" value="NZ_CP048711.1"/>
</dbReference>
<comment type="similarity">
    <text evidence="1">Belongs to the Rv1128c/1148c/1588c/1702c/1945/3466 family.</text>
</comment>
<dbReference type="EMBL" id="CP048711">
    <property type="protein sequence ID" value="QIB66710.1"/>
    <property type="molecule type" value="Genomic_DNA"/>
</dbReference>
<dbReference type="Gene3D" id="1.10.30.50">
    <property type="match status" value="1"/>
</dbReference>
<evidence type="ECO:0000313" key="5">
    <source>
        <dbReference type="Proteomes" id="UP000477680"/>
    </source>
</evidence>
<dbReference type="SMART" id="SM00507">
    <property type="entry name" value="HNHc"/>
    <property type="match status" value="1"/>
</dbReference>
<dbReference type="InterPro" id="IPR003615">
    <property type="entry name" value="HNH_nuc"/>
</dbReference>
<dbReference type="AlphaFoldDB" id="A0A6C0U3G6"/>
<evidence type="ECO:0000313" key="4">
    <source>
        <dbReference type="EMBL" id="QIB66710.1"/>
    </source>
</evidence>
<protein>
    <submittedName>
        <fullName evidence="4">DUF222 domain-containing protein</fullName>
    </submittedName>
</protein>
<organism evidence="4 5">
    <name type="scientific">Kineobactrum salinum</name>
    <dbReference type="NCBI Taxonomy" id="2708301"/>
    <lineage>
        <taxon>Bacteria</taxon>
        <taxon>Pseudomonadati</taxon>
        <taxon>Pseudomonadota</taxon>
        <taxon>Gammaproteobacteria</taxon>
        <taxon>Cellvibrionales</taxon>
        <taxon>Halieaceae</taxon>
        <taxon>Kineobactrum</taxon>
    </lineage>
</organism>
<feature type="domain" description="HNH nuclease" evidence="3">
    <location>
        <begin position="339"/>
        <end position="390"/>
    </location>
</feature>